<dbReference type="RefSeq" id="WP_013320202.1">
    <property type="nucleotide sequence ID" value="NC_014501.1"/>
</dbReference>
<keyword evidence="1" id="KW-0472">Membrane</keyword>
<keyword evidence="3" id="KW-1185">Reference proteome</keyword>
<gene>
    <name evidence="2" type="ordered locus">Cyan7822_0040</name>
</gene>
<dbReference type="GO" id="GO:0043107">
    <property type="term" value="P:type IV pilus-dependent motility"/>
    <property type="evidence" value="ECO:0007669"/>
    <property type="project" value="InterPro"/>
</dbReference>
<dbReference type="eggNOG" id="COG3167">
    <property type="taxonomic scope" value="Bacteria"/>
</dbReference>
<dbReference type="KEGG" id="cyj:Cyan7822_0040"/>
<evidence type="ECO:0000256" key="1">
    <source>
        <dbReference type="SAM" id="Phobius"/>
    </source>
</evidence>
<dbReference type="Proteomes" id="UP000008206">
    <property type="component" value="Chromosome"/>
</dbReference>
<dbReference type="InterPro" id="IPR007445">
    <property type="entry name" value="PilO"/>
</dbReference>
<organism evidence="2 3">
    <name type="scientific">Gloeothece verrucosa (strain PCC 7822)</name>
    <name type="common">Cyanothece sp. (strain PCC 7822)</name>
    <dbReference type="NCBI Taxonomy" id="497965"/>
    <lineage>
        <taxon>Bacteria</taxon>
        <taxon>Bacillati</taxon>
        <taxon>Cyanobacteriota</taxon>
        <taxon>Cyanophyceae</taxon>
        <taxon>Oscillatoriophycideae</taxon>
        <taxon>Chroococcales</taxon>
        <taxon>Aphanothecaceae</taxon>
        <taxon>Gloeothece</taxon>
        <taxon>Gloeothece verrucosa</taxon>
    </lineage>
</organism>
<keyword evidence="1" id="KW-1133">Transmembrane helix</keyword>
<dbReference type="Gene3D" id="3.30.70.60">
    <property type="match status" value="1"/>
</dbReference>
<name>E0UHF1_GLOV7</name>
<accession>E0UHF1</accession>
<dbReference type="OrthoDB" id="483469at2"/>
<sequence length="252" mass="27858">MTFSDEYTPEEGQDFEDSSKYPVAFGITFTPKVSGIAFAILGGIGAIYILLNMVMPAYTTYQEQKTEEASLLDNVNQQNTGNFAKKLAAAEQELQQKQALRKEILAFFGNEKSLDTLLLDINGFFKSRNVELVSFEPQGEVTVIDDGSLGQGVNQKLKRQSINIEMKGEFEQSQSLLRDLEKLQPLILIKNLVSEPIDSKQKAGVFDRTGKLTPAKLKLKTTFLLEVILPVSFGDLPPPPPDPSSQSAQPPQ</sequence>
<protein>
    <submittedName>
        <fullName evidence="2">Type II and III secretion system protein</fullName>
    </submittedName>
</protein>
<proteinExistence type="predicted"/>
<dbReference type="STRING" id="497965.Cyan7822_0040"/>
<dbReference type="EMBL" id="CP002198">
    <property type="protein sequence ID" value="ADN12092.1"/>
    <property type="molecule type" value="Genomic_DNA"/>
</dbReference>
<dbReference type="GO" id="GO:0043683">
    <property type="term" value="P:type IV pilus assembly"/>
    <property type="evidence" value="ECO:0007669"/>
    <property type="project" value="InterPro"/>
</dbReference>
<feature type="transmembrane region" description="Helical" evidence="1">
    <location>
        <begin position="35"/>
        <end position="55"/>
    </location>
</feature>
<evidence type="ECO:0000313" key="2">
    <source>
        <dbReference type="EMBL" id="ADN12092.1"/>
    </source>
</evidence>
<dbReference type="HOGENOM" id="CLU_086007_1_0_3"/>
<reference evidence="3" key="1">
    <citation type="journal article" date="2011" name="MBio">
        <title>Novel metabolic attributes of the genus Cyanothece, comprising a group of unicellular nitrogen-fixing Cyanobacteria.</title>
        <authorList>
            <person name="Bandyopadhyay A."/>
            <person name="Elvitigala T."/>
            <person name="Welsh E."/>
            <person name="Stockel J."/>
            <person name="Liberton M."/>
            <person name="Min H."/>
            <person name="Sherman L.A."/>
            <person name="Pakrasi H.B."/>
        </authorList>
    </citation>
    <scope>NUCLEOTIDE SEQUENCE [LARGE SCALE GENOMIC DNA]</scope>
    <source>
        <strain evidence="3">PCC 7822</strain>
    </source>
</reference>
<dbReference type="Pfam" id="PF04350">
    <property type="entry name" value="PilO"/>
    <property type="match status" value="1"/>
</dbReference>
<dbReference type="InterPro" id="IPR014717">
    <property type="entry name" value="Transl_elong_EF1B/ribsomal_bS6"/>
</dbReference>
<keyword evidence="1" id="KW-0812">Transmembrane</keyword>
<evidence type="ECO:0000313" key="3">
    <source>
        <dbReference type="Proteomes" id="UP000008206"/>
    </source>
</evidence>
<dbReference type="AlphaFoldDB" id="E0UHF1"/>